<dbReference type="GO" id="GO:0005634">
    <property type="term" value="C:nucleus"/>
    <property type="evidence" value="ECO:0007669"/>
    <property type="project" value="TreeGrafter"/>
</dbReference>
<dbReference type="GO" id="GO:0016554">
    <property type="term" value="P:cytidine to uridine editing"/>
    <property type="evidence" value="ECO:0007669"/>
    <property type="project" value="TreeGrafter"/>
</dbReference>
<organism evidence="3 4">
    <name type="scientific">Menidia menidia</name>
    <name type="common">Atlantic silverside</name>
    <dbReference type="NCBI Taxonomy" id="238744"/>
    <lineage>
        <taxon>Eukaryota</taxon>
        <taxon>Metazoa</taxon>
        <taxon>Chordata</taxon>
        <taxon>Craniata</taxon>
        <taxon>Vertebrata</taxon>
        <taxon>Euteleostomi</taxon>
        <taxon>Actinopterygii</taxon>
        <taxon>Neopterygii</taxon>
        <taxon>Teleostei</taxon>
        <taxon>Neoteleostei</taxon>
        <taxon>Acanthomorphata</taxon>
        <taxon>Ovalentaria</taxon>
        <taxon>Atherinomorphae</taxon>
        <taxon>Atheriniformes</taxon>
        <taxon>Atherinopsidae</taxon>
        <taxon>Menidiinae</taxon>
        <taxon>Menidia</taxon>
    </lineage>
</organism>
<protein>
    <submittedName>
        <fullName evidence="3">(Atlantic silverside) hypothetical protein</fullName>
    </submittedName>
</protein>
<dbReference type="EMBL" id="CAJRST010036555">
    <property type="protein sequence ID" value="CAG5987887.1"/>
    <property type="molecule type" value="Genomic_DNA"/>
</dbReference>
<dbReference type="InterPro" id="IPR050610">
    <property type="entry name" value="APOBEC_Cyt_Deaminase"/>
</dbReference>
<keyword evidence="4" id="KW-1185">Reference proteome</keyword>
<gene>
    <name evidence="3" type="ORF">MMEN_LOCUS17069</name>
</gene>
<dbReference type="GO" id="GO:0004126">
    <property type="term" value="F:cytidine deaminase activity"/>
    <property type="evidence" value="ECO:0007669"/>
    <property type="project" value="TreeGrafter"/>
</dbReference>
<evidence type="ECO:0000313" key="3">
    <source>
        <dbReference type="EMBL" id="CAG5987887.1"/>
    </source>
</evidence>
<accession>A0A8S4BSK6</accession>
<reference evidence="3" key="1">
    <citation type="submission" date="2021-05" db="EMBL/GenBank/DDBJ databases">
        <authorList>
            <person name="Tigano A."/>
        </authorList>
    </citation>
    <scope>NUCLEOTIDE SEQUENCE</scope>
</reference>
<dbReference type="AlphaFoldDB" id="A0A8S4BSK6"/>
<dbReference type="GO" id="GO:0005737">
    <property type="term" value="C:cytoplasm"/>
    <property type="evidence" value="ECO:0007669"/>
    <property type="project" value="TreeGrafter"/>
</dbReference>
<keyword evidence="1" id="KW-0479">Metal-binding</keyword>
<dbReference type="OrthoDB" id="8841220at2759"/>
<sequence length="107" mass="12417">MLTDEARYVSSGPCSACASKITEVLKSRKNVRLTIFAARLLDWEDPEQQEALRALNAAGCKLRAMKPLDFSYTWDTFVETDEEPLNLWEDCKENYEYYQEKLAEILQ</sequence>
<evidence type="ECO:0000313" key="4">
    <source>
        <dbReference type="Proteomes" id="UP000677803"/>
    </source>
</evidence>
<dbReference type="PANTHER" id="PTHR13857">
    <property type="entry name" value="MRNA EDITING ENZYME"/>
    <property type="match status" value="1"/>
</dbReference>
<keyword evidence="2" id="KW-0378">Hydrolase</keyword>
<comment type="caution">
    <text evidence="3">The sequence shown here is derived from an EMBL/GenBank/DDBJ whole genome shotgun (WGS) entry which is preliminary data.</text>
</comment>
<dbReference type="Proteomes" id="UP000677803">
    <property type="component" value="Unassembled WGS sequence"/>
</dbReference>
<dbReference type="Pfam" id="PF18778">
    <property type="entry name" value="NAD1"/>
    <property type="match status" value="1"/>
</dbReference>
<proteinExistence type="predicted"/>
<dbReference type="PANTHER" id="PTHR13857:SF47">
    <property type="entry name" value="APOLIPOPROTEIN B MRNA EDITING ENZYME, CATALYTIC POLYPEPTIDE-LIKE 2A"/>
    <property type="match status" value="1"/>
</dbReference>
<dbReference type="GO" id="GO:0046872">
    <property type="term" value="F:metal ion binding"/>
    <property type="evidence" value="ECO:0007669"/>
    <property type="project" value="UniProtKB-KW"/>
</dbReference>
<name>A0A8S4BSK6_9TELE</name>
<evidence type="ECO:0000256" key="2">
    <source>
        <dbReference type="ARBA" id="ARBA00022801"/>
    </source>
</evidence>
<dbReference type="Gene3D" id="3.40.140.10">
    <property type="entry name" value="Cytidine Deaminase, domain 2"/>
    <property type="match status" value="1"/>
</dbReference>
<evidence type="ECO:0000256" key="1">
    <source>
        <dbReference type="ARBA" id="ARBA00022723"/>
    </source>
</evidence>
<dbReference type="GO" id="GO:0003723">
    <property type="term" value="F:RNA binding"/>
    <property type="evidence" value="ECO:0007669"/>
    <property type="project" value="TreeGrafter"/>
</dbReference>